<evidence type="ECO:0000259" key="1">
    <source>
        <dbReference type="Pfam" id="PF01425"/>
    </source>
</evidence>
<dbReference type="InterPro" id="IPR023631">
    <property type="entry name" value="Amidase_dom"/>
</dbReference>
<evidence type="ECO:0000313" key="2">
    <source>
        <dbReference type="EMBL" id="NKI33494.1"/>
    </source>
</evidence>
<evidence type="ECO:0000313" key="3">
    <source>
        <dbReference type="Proteomes" id="UP000718451"/>
    </source>
</evidence>
<dbReference type="RefSeq" id="WP_168553709.1">
    <property type="nucleotide sequence ID" value="NZ_JAAWWL010000003.1"/>
</dbReference>
<sequence>MKRIHNVFLIALVIGVASCKFNSTTKEPNVEVEKEEEIDEPIEVEEETVLWTPYNDSLEVAANADHEKERMRYKFIQSKVLDKNVVFQPLYGQVSKFSEDKYQMMRPLVLEQDIPTIQSHVKESKFTYEDLVLFYLYRIYKYELPNESTLNTIIALNPEVLEEARKLDSNSDGKHPVYGMPILLKDNIGTQNMKTTAGAVAFLDNQTDDAFIVERLKEKGALILGKVNLSEWANFLCDCPNGQSAVGGQTLNPYGRRVFDTGGSSAGSGTSTAANYAVAAVGTETSGSILSPSSQNSVVGMKPTIGLLSRTGIVPISSTLDTPGPMTKSVIDNGILMDAMRGFDIKDEESVQADWEERWYAHENSNLKGKRFGVFKALMESDSIYKATVEKIQEAGATIVEFEPMEVEFDGFLSILNIDMKNDLPKYIEASVINKDAVKVTSVRDVADFNSKDSVVRIPYGQVRFDGILADSTTAEELLEIKRSLKLNGRTFFNTVLNENRLDAILSINNYHAGYAAVAEYPALTIPMGYRETGEPVSLTFIAKQFQEGKLYEIGAAFERLTKARKIPVNYRD</sequence>
<dbReference type="Proteomes" id="UP000718451">
    <property type="component" value="Unassembled WGS sequence"/>
</dbReference>
<dbReference type="EMBL" id="JAAWWL010000003">
    <property type="protein sequence ID" value="NKI33494.1"/>
    <property type="molecule type" value="Genomic_DNA"/>
</dbReference>
<dbReference type="PANTHER" id="PTHR42678:SF34">
    <property type="entry name" value="OS04G0183300 PROTEIN"/>
    <property type="match status" value="1"/>
</dbReference>
<gene>
    <name evidence="2" type="ORF">HCU67_16205</name>
</gene>
<feature type="domain" description="Amidase" evidence="1">
    <location>
        <begin position="135"/>
        <end position="409"/>
    </location>
</feature>
<dbReference type="InterPro" id="IPR036928">
    <property type="entry name" value="AS_sf"/>
</dbReference>
<dbReference type="PANTHER" id="PTHR42678">
    <property type="entry name" value="AMIDASE"/>
    <property type="match status" value="1"/>
</dbReference>
<dbReference type="Gene3D" id="3.90.1300.10">
    <property type="entry name" value="Amidase signature (AS) domain"/>
    <property type="match status" value="1"/>
</dbReference>
<accession>A0ABX1GV67</accession>
<protein>
    <submittedName>
        <fullName evidence="2">Amidase</fullName>
    </submittedName>
</protein>
<keyword evidence="3" id="KW-1185">Reference proteome</keyword>
<organism evidence="2 3">
    <name type="scientific">Croceivirga thetidis</name>
    <dbReference type="NCBI Taxonomy" id="2721623"/>
    <lineage>
        <taxon>Bacteria</taxon>
        <taxon>Pseudomonadati</taxon>
        <taxon>Bacteroidota</taxon>
        <taxon>Flavobacteriia</taxon>
        <taxon>Flavobacteriales</taxon>
        <taxon>Flavobacteriaceae</taxon>
        <taxon>Croceivirga</taxon>
    </lineage>
</organism>
<dbReference type="SUPFAM" id="SSF75304">
    <property type="entry name" value="Amidase signature (AS) enzymes"/>
    <property type="match status" value="1"/>
</dbReference>
<name>A0ABX1GV67_9FLAO</name>
<dbReference type="PROSITE" id="PS51257">
    <property type="entry name" value="PROKAR_LIPOPROTEIN"/>
    <property type="match status" value="1"/>
</dbReference>
<comment type="caution">
    <text evidence="2">The sequence shown here is derived from an EMBL/GenBank/DDBJ whole genome shotgun (WGS) entry which is preliminary data.</text>
</comment>
<proteinExistence type="predicted"/>
<reference evidence="2 3" key="1">
    <citation type="submission" date="2020-04" db="EMBL/GenBank/DDBJ databases">
        <authorList>
            <person name="Yoon J."/>
        </authorList>
    </citation>
    <scope>NUCLEOTIDE SEQUENCE [LARGE SCALE GENOMIC DNA]</scope>
    <source>
        <strain evidence="2 3">DJ-13</strain>
    </source>
</reference>
<dbReference type="Pfam" id="PF01425">
    <property type="entry name" value="Amidase"/>
    <property type="match status" value="1"/>
</dbReference>